<comment type="caution">
    <text evidence="1">The sequence shown here is derived from an EMBL/GenBank/DDBJ whole genome shotgun (WGS) entry which is preliminary data.</text>
</comment>
<dbReference type="Proteomes" id="UP000287330">
    <property type="component" value="Unassembled WGS sequence"/>
</dbReference>
<dbReference type="Gene3D" id="1.20.1270.340">
    <property type="match status" value="1"/>
</dbReference>
<evidence type="ECO:0008006" key="3">
    <source>
        <dbReference type="Google" id="ProtNLM"/>
    </source>
</evidence>
<name>A0A432XWX5_9GAMM</name>
<proteinExistence type="predicted"/>
<evidence type="ECO:0000313" key="1">
    <source>
        <dbReference type="EMBL" id="RUO53232.1"/>
    </source>
</evidence>
<evidence type="ECO:0000313" key="2">
    <source>
        <dbReference type="Proteomes" id="UP000287330"/>
    </source>
</evidence>
<gene>
    <name evidence="1" type="ORF">CWE25_08375</name>
</gene>
<dbReference type="OrthoDB" id="6238457at2"/>
<dbReference type="InterPro" id="IPR010890">
    <property type="entry name" value="PriC"/>
</dbReference>
<reference evidence="2" key="1">
    <citation type="journal article" date="2018" name="Front. Microbiol.">
        <title>Genome-Based Analysis Reveals the Taxonomy and Diversity of the Family Idiomarinaceae.</title>
        <authorList>
            <person name="Liu Y."/>
            <person name="Lai Q."/>
            <person name="Shao Z."/>
        </authorList>
    </citation>
    <scope>NUCLEOTIDE SEQUENCE [LARGE SCALE GENOMIC DNA]</scope>
    <source>
        <strain evidence="2">F23</strain>
    </source>
</reference>
<dbReference type="EMBL" id="PIPV01000006">
    <property type="protein sequence ID" value="RUO53232.1"/>
    <property type="molecule type" value="Genomic_DNA"/>
</dbReference>
<dbReference type="RefSeq" id="WP_110574748.1">
    <property type="nucleotide sequence ID" value="NZ_PIPV01000006.1"/>
</dbReference>
<dbReference type="AlphaFoldDB" id="A0A432XWX5"/>
<dbReference type="InterPro" id="IPR038338">
    <property type="entry name" value="PriC_sf"/>
</dbReference>
<dbReference type="Pfam" id="PF07445">
    <property type="entry name" value="PriC"/>
    <property type="match status" value="1"/>
</dbReference>
<accession>A0A432XWX5</accession>
<sequence length="170" mass="19971">MATTSLQQFKSTLALLRQRAQAFDQQKKNKRFAEQWFAENLFTTRSHFAEAYIDETEQLVNKLLTTRDNERKQYLAQRISEQVLSLSSLLQNSRPPDAEFDQRAHQEVKHGHLHRTLAKYRQYEVRLQNKVDGFQKAGDLTQAQAYQKRLSRCQTAINEVEKQIQIMDEG</sequence>
<organism evidence="1 2">
    <name type="scientific">Idiomarina fontislapidosi</name>
    <dbReference type="NCBI Taxonomy" id="263723"/>
    <lineage>
        <taxon>Bacteria</taxon>
        <taxon>Pseudomonadati</taxon>
        <taxon>Pseudomonadota</taxon>
        <taxon>Gammaproteobacteria</taxon>
        <taxon>Alteromonadales</taxon>
        <taxon>Idiomarinaceae</taxon>
        <taxon>Idiomarina</taxon>
    </lineage>
</organism>
<keyword evidence="2" id="KW-1185">Reference proteome</keyword>
<protein>
    <recommendedName>
        <fullName evidence="3">Primosomal replication protein C</fullName>
    </recommendedName>
</protein>